<dbReference type="Proteomes" id="UP000187209">
    <property type="component" value="Unassembled WGS sequence"/>
</dbReference>
<keyword evidence="2" id="KW-0067">ATP-binding</keyword>
<dbReference type="InterPro" id="IPR000873">
    <property type="entry name" value="AMP-dep_synth/lig_dom"/>
</dbReference>
<evidence type="ECO:0000259" key="3">
    <source>
        <dbReference type="Pfam" id="PF00501"/>
    </source>
</evidence>
<dbReference type="GO" id="GO:0005783">
    <property type="term" value="C:endoplasmic reticulum"/>
    <property type="evidence" value="ECO:0007669"/>
    <property type="project" value="TreeGrafter"/>
</dbReference>
<evidence type="ECO:0000256" key="1">
    <source>
        <dbReference type="ARBA" id="ARBA00022741"/>
    </source>
</evidence>
<feature type="domain" description="AMP-dependent synthetase/ligase" evidence="3">
    <location>
        <begin position="56"/>
        <end position="467"/>
    </location>
</feature>
<dbReference type="PANTHER" id="PTHR43272:SF33">
    <property type="entry name" value="AMP-BINDING DOMAIN-CONTAINING PROTEIN-RELATED"/>
    <property type="match status" value="1"/>
</dbReference>
<dbReference type="GO" id="GO:0004467">
    <property type="term" value="F:long-chain fatty acid-CoA ligase activity"/>
    <property type="evidence" value="ECO:0007669"/>
    <property type="project" value="TreeGrafter"/>
</dbReference>
<dbReference type="PANTHER" id="PTHR43272">
    <property type="entry name" value="LONG-CHAIN-FATTY-ACID--COA LIGASE"/>
    <property type="match status" value="1"/>
</dbReference>
<comment type="caution">
    <text evidence="4">The sequence shown here is derived from an EMBL/GenBank/DDBJ whole genome shotgun (WGS) entry which is preliminary data.</text>
</comment>
<dbReference type="OrthoDB" id="6509636at2759"/>
<dbReference type="AlphaFoldDB" id="A0A1R2BYZ8"/>
<dbReference type="InterPro" id="IPR042099">
    <property type="entry name" value="ANL_N_sf"/>
</dbReference>
<keyword evidence="1" id="KW-0547">Nucleotide-binding</keyword>
<evidence type="ECO:0000256" key="2">
    <source>
        <dbReference type="ARBA" id="ARBA00022840"/>
    </source>
</evidence>
<gene>
    <name evidence="4" type="ORF">SteCoe_17397</name>
</gene>
<accession>A0A1R2BYZ8</accession>
<name>A0A1R2BYZ8_9CILI</name>
<protein>
    <recommendedName>
        <fullName evidence="3">AMP-dependent synthetase/ligase domain-containing protein</fullName>
    </recommendedName>
</protein>
<dbReference type="EMBL" id="MPUH01000357">
    <property type="protein sequence ID" value="OMJ82012.1"/>
    <property type="molecule type" value="Genomic_DNA"/>
</dbReference>
<proteinExistence type="predicted"/>
<reference evidence="4 5" key="1">
    <citation type="submission" date="2016-11" db="EMBL/GenBank/DDBJ databases">
        <title>The macronuclear genome of Stentor coeruleus: a giant cell with tiny introns.</title>
        <authorList>
            <person name="Slabodnick M."/>
            <person name="Ruby J.G."/>
            <person name="Reiff S.B."/>
            <person name="Swart E.C."/>
            <person name="Gosai S."/>
            <person name="Prabakaran S."/>
            <person name="Witkowska E."/>
            <person name="Larue G.E."/>
            <person name="Fisher S."/>
            <person name="Freeman R.M."/>
            <person name="Gunawardena J."/>
            <person name="Chu W."/>
            <person name="Stover N.A."/>
            <person name="Gregory B.D."/>
            <person name="Nowacki M."/>
            <person name="Derisi J."/>
            <person name="Roy S.W."/>
            <person name="Marshall W.F."/>
            <person name="Sood P."/>
        </authorList>
    </citation>
    <scope>NUCLEOTIDE SEQUENCE [LARGE SCALE GENOMIC DNA]</scope>
    <source>
        <strain evidence="4">WM001</strain>
    </source>
</reference>
<evidence type="ECO:0000313" key="5">
    <source>
        <dbReference type="Proteomes" id="UP000187209"/>
    </source>
</evidence>
<dbReference type="Gene3D" id="3.40.50.12780">
    <property type="entry name" value="N-terminal domain of ligase-like"/>
    <property type="match status" value="1"/>
</dbReference>
<dbReference type="Pfam" id="PF00501">
    <property type="entry name" value="AMP-binding"/>
    <property type="match status" value="1"/>
</dbReference>
<evidence type="ECO:0000313" key="4">
    <source>
        <dbReference type="EMBL" id="OMJ82012.1"/>
    </source>
</evidence>
<organism evidence="4 5">
    <name type="scientific">Stentor coeruleus</name>
    <dbReference type="NCBI Taxonomy" id="5963"/>
    <lineage>
        <taxon>Eukaryota</taxon>
        <taxon>Sar</taxon>
        <taxon>Alveolata</taxon>
        <taxon>Ciliophora</taxon>
        <taxon>Postciliodesmatophora</taxon>
        <taxon>Heterotrichea</taxon>
        <taxon>Heterotrichida</taxon>
        <taxon>Stentoridae</taxon>
        <taxon>Stentor</taxon>
    </lineage>
</organism>
<dbReference type="SUPFAM" id="SSF56801">
    <property type="entry name" value="Acetyl-CoA synthetase-like"/>
    <property type="match status" value="1"/>
</dbReference>
<dbReference type="GO" id="GO:0005524">
    <property type="term" value="F:ATP binding"/>
    <property type="evidence" value="ECO:0007669"/>
    <property type="project" value="UniProtKB-KW"/>
</dbReference>
<sequence length="638" mass="72802">MGLKESKNEPFSSVVEGSRRTNSTAIFRHPKLKNQSILPKIWGCSNYFELFHCIAEKYQHKPWLGYRVYNEYQWVSFKDSLKKVLQTVTGICSMRIEDNSLGCKVMGIMAHPRQEWFYTDLACMGLGIATVGLTDSDQELVLLEKIRSLDMKNISVDRKGLKKLFALAEMLGESPIEKVLYFDEITSDEMAKAQGFNIQILRFKDFSAFPLSSNLIEISPKNICLFAFTSGVTGPAKAVKITHEQYMSSFTSIIFEHPPVGNDDVYILYTNLALHGERILSYMLTIYGVNIGFAGDLKEDIRIMKPTLMLAIPRVLDFLTGGIKHGVSKRTGLSGTLFKKCYENSLMKMEKGKPYKKGFWSNIAFREIRENFGGRLRFMLTGSSLSNTDTMKFISICLGCSIYEAYGLVETGYSSIYSPNTFSGCLGGPAPGWEAKLVFTPDIILEDIPKDMYGELWLRHDVASTSYLTQSTSDNDNWVHTGDLFKLTNERFGFCFIERIQYVMHTKCGFGVCPQRLENLYRQNPFVAQMIVYTDKSINGLVSIVVVDERTLHQKYTSIVKLEEVRYNHIIKQDIIDGFNELAQDKRLKIYEHILDVYIEVDPWTSSDLITESLKIKRYALLSKYNDCIQDMVSRLNN</sequence>
<dbReference type="GO" id="GO:0016020">
    <property type="term" value="C:membrane"/>
    <property type="evidence" value="ECO:0007669"/>
    <property type="project" value="TreeGrafter"/>
</dbReference>
<keyword evidence="5" id="KW-1185">Reference proteome</keyword>